<evidence type="ECO:0000256" key="7">
    <source>
        <dbReference type="ARBA" id="ARBA00023015"/>
    </source>
</evidence>
<feature type="compositionally biased region" description="Acidic residues" evidence="10">
    <location>
        <begin position="1136"/>
        <end position="1147"/>
    </location>
</feature>
<evidence type="ECO:0000256" key="4">
    <source>
        <dbReference type="ARBA" id="ARBA00022737"/>
    </source>
</evidence>
<dbReference type="CDD" id="cd16492">
    <property type="entry name" value="RING-CH-C4HC3_NFX1-like"/>
    <property type="match status" value="1"/>
</dbReference>
<dbReference type="EMBL" id="MU004235">
    <property type="protein sequence ID" value="KAF2669679.1"/>
    <property type="molecule type" value="Genomic_DNA"/>
</dbReference>
<feature type="compositionally biased region" description="Low complexity" evidence="10">
    <location>
        <begin position="82"/>
        <end position="102"/>
    </location>
</feature>
<dbReference type="GO" id="GO:0000977">
    <property type="term" value="F:RNA polymerase II transcription regulatory region sequence-specific DNA binding"/>
    <property type="evidence" value="ECO:0007669"/>
    <property type="project" value="TreeGrafter"/>
</dbReference>
<evidence type="ECO:0000256" key="1">
    <source>
        <dbReference type="ARBA" id="ARBA00004123"/>
    </source>
</evidence>
<evidence type="ECO:0000256" key="2">
    <source>
        <dbReference type="ARBA" id="ARBA00007269"/>
    </source>
</evidence>
<feature type="region of interest" description="Disordered" evidence="10">
    <location>
        <begin position="1124"/>
        <end position="1162"/>
    </location>
</feature>
<dbReference type="InterPro" id="IPR034078">
    <property type="entry name" value="NFX1_fam"/>
</dbReference>
<evidence type="ECO:0000256" key="10">
    <source>
        <dbReference type="SAM" id="MobiDB-lite"/>
    </source>
</evidence>
<gene>
    <name evidence="12" type="ORF">BT63DRAFT_455667</name>
</gene>
<dbReference type="PROSITE" id="PS51061">
    <property type="entry name" value="R3H"/>
    <property type="match status" value="1"/>
</dbReference>
<dbReference type="Proteomes" id="UP000799302">
    <property type="component" value="Unassembled WGS sequence"/>
</dbReference>
<dbReference type="GO" id="GO:0005634">
    <property type="term" value="C:nucleus"/>
    <property type="evidence" value="ECO:0007669"/>
    <property type="project" value="UniProtKB-SubCell"/>
</dbReference>
<evidence type="ECO:0000256" key="8">
    <source>
        <dbReference type="ARBA" id="ARBA00023163"/>
    </source>
</evidence>
<dbReference type="SUPFAM" id="SSF82708">
    <property type="entry name" value="R3H domain"/>
    <property type="match status" value="1"/>
</dbReference>
<dbReference type="InterPro" id="IPR000967">
    <property type="entry name" value="Znf_NFX1"/>
</dbReference>
<keyword evidence="4" id="KW-0677">Repeat</keyword>
<feature type="compositionally biased region" description="Basic residues" evidence="10">
    <location>
        <begin position="68"/>
        <end position="80"/>
    </location>
</feature>
<evidence type="ECO:0000313" key="12">
    <source>
        <dbReference type="EMBL" id="KAF2669679.1"/>
    </source>
</evidence>
<evidence type="ECO:0000313" key="13">
    <source>
        <dbReference type="Proteomes" id="UP000799302"/>
    </source>
</evidence>
<comment type="similarity">
    <text evidence="2">Belongs to the NFX1 family.</text>
</comment>
<feature type="region of interest" description="Disordered" evidence="10">
    <location>
        <begin position="1"/>
        <end position="222"/>
    </location>
</feature>
<organism evidence="12 13">
    <name type="scientific">Microthyrium microscopicum</name>
    <dbReference type="NCBI Taxonomy" id="703497"/>
    <lineage>
        <taxon>Eukaryota</taxon>
        <taxon>Fungi</taxon>
        <taxon>Dikarya</taxon>
        <taxon>Ascomycota</taxon>
        <taxon>Pezizomycotina</taxon>
        <taxon>Dothideomycetes</taxon>
        <taxon>Dothideomycetes incertae sedis</taxon>
        <taxon>Microthyriales</taxon>
        <taxon>Microthyriaceae</taxon>
        <taxon>Microthyrium</taxon>
    </lineage>
</organism>
<keyword evidence="6" id="KW-0862">Zinc</keyword>
<reference evidence="12" key="1">
    <citation type="journal article" date="2020" name="Stud. Mycol.">
        <title>101 Dothideomycetes genomes: a test case for predicting lifestyles and emergence of pathogens.</title>
        <authorList>
            <person name="Haridas S."/>
            <person name="Albert R."/>
            <person name="Binder M."/>
            <person name="Bloem J."/>
            <person name="Labutti K."/>
            <person name="Salamov A."/>
            <person name="Andreopoulos B."/>
            <person name="Baker S."/>
            <person name="Barry K."/>
            <person name="Bills G."/>
            <person name="Bluhm B."/>
            <person name="Cannon C."/>
            <person name="Castanera R."/>
            <person name="Culley D."/>
            <person name="Daum C."/>
            <person name="Ezra D."/>
            <person name="Gonzalez J."/>
            <person name="Henrissat B."/>
            <person name="Kuo A."/>
            <person name="Liang C."/>
            <person name="Lipzen A."/>
            <person name="Lutzoni F."/>
            <person name="Magnuson J."/>
            <person name="Mondo S."/>
            <person name="Nolan M."/>
            <person name="Ohm R."/>
            <person name="Pangilinan J."/>
            <person name="Park H.-J."/>
            <person name="Ramirez L."/>
            <person name="Alfaro M."/>
            <person name="Sun H."/>
            <person name="Tritt A."/>
            <person name="Yoshinaga Y."/>
            <person name="Zwiers L.-H."/>
            <person name="Turgeon B."/>
            <person name="Goodwin S."/>
            <person name="Spatafora J."/>
            <person name="Crous P."/>
            <person name="Grigoriev I."/>
        </authorList>
    </citation>
    <scope>NUCLEOTIDE SEQUENCE</scope>
    <source>
        <strain evidence="12">CBS 115976</strain>
    </source>
</reference>
<accession>A0A6A6UBN8</accession>
<comment type="subcellular location">
    <subcellularLocation>
        <location evidence="1">Nucleus</location>
    </subcellularLocation>
</comment>
<dbReference type="SMART" id="SM00438">
    <property type="entry name" value="ZnF_NFX"/>
    <property type="match status" value="8"/>
</dbReference>
<dbReference type="InterPro" id="IPR034077">
    <property type="entry name" value="R3H_FAP1"/>
</dbReference>
<evidence type="ECO:0000259" key="11">
    <source>
        <dbReference type="PROSITE" id="PS51061"/>
    </source>
</evidence>
<dbReference type="Gene3D" id="3.30.1370.50">
    <property type="entry name" value="R3H-like domain"/>
    <property type="match status" value="1"/>
</dbReference>
<dbReference type="FunFam" id="3.30.1370.50:FF:000006">
    <property type="entry name" value="NF-X1 finger transcription factor"/>
    <property type="match status" value="1"/>
</dbReference>
<dbReference type="InterPro" id="IPR001374">
    <property type="entry name" value="R3H_dom"/>
</dbReference>
<keyword evidence="13" id="KW-1185">Reference proteome</keyword>
<name>A0A6A6UBN8_9PEZI</name>
<dbReference type="CDD" id="cd06006">
    <property type="entry name" value="R3H_unknown_2"/>
    <property type="match status" value="1"/>
</dbReference>
<feature type="compositionally biased region" description="Basic and acidic residues" evidence="10">
    <location>
        <begin position="1148"/>
        <end position="1162"/>
    </location>
</feature>
<keyword evidence="9" id="KW-0539">Nucleus</keyword>
<sequence length="1162" mass="126747">MASMESGQGVPSAPNVSNPSSRGSRGSSTPRRPRGRNSRAGPEPSSSGGNENEPPDRPANSNASPNRGARRGGHRVRGGRSRTGNNAQPSTRQPQTPQTSVPAPAQTDGAVDLQNIPVNANAGRGGRGRGGRGGRGNQRANVPRTVGARAFGGQLTQPGGASSPIPEDSSIQNAQLDAHAPSFTPGASFTPNPRARGGSRGGSRGRGKQRRTSISSAPDLSTRIHEDIDRRLYECNVCTSEVTRRDKIWSCHTCWTVFHLNCIKKWSSRSIQQASQNQNRAEDDETPKTWRCPGCNLPQDVLPTSFRCWCEKDTDPASLPGLPPFSCGQTCHRERACPHPCASICHAGPCEPCAQMGPSQPCFCGREDKTRKCMETDYKNGWSCGQVCNEVMPCGEHYCGKPCHEGLCGACEVPIEATCYCGQDHSIISCFERAADVDSRKTIILDDGSSKAESWIGLFNCEKPCNRDFDCGRHKCQKTCHAQDEPVPHCPRSPDVVTTCPCGKTALAEITDNARTSCEDDIPLCAKPCHKKMQCGHSCQRVCHTGECFPCLSLAEVSCRCGRMTVDTMCHQGTLEPPMCTRICRSTLNCGRHECGEHCCPGERKANERIATKKKLGRSLLSTSALGSEHDFEAEHICTRVCGRQLKCGSHTCQELCHRGPCKSCLEAVFEEVSCHCGRTVLNPPLPCGTQAPPCFYQCERSKECGHPQVSHNCHTDSETCPKCVFLTTKTCLCGKNQLKNQQCWITSPRCGEVCNKKLKCGYHRCQKQCHTAGECEDSTKPCTQACGKAKSCHHPCSLSCHSPFPCKEDTPCAHKIFITCPCQRLKTETRCSATRASPGNNEKTLTCDEECLRLERNRKLQLAFNIDAATHTDDHIPYSTDTIQLYLDAPVWAATQEKAMRAFAVDPDQKRLRFKPMKRNQRAFIHALAQDFGVDSESMDPEPHRHVALFKTPRFVMAPMKTLADCVRIRQLQSTAPVAKTKLRASNLVGAPFNALLLTKIRFGLTIDELRKTLAAADPTTASMSIEFLPSDEVVLQFPSAIADLQLEAQLTALKNPVAAALGAQQMASVQLATVDASLNVERRETDSASGGWSQVARAGAAPRTAPVVEPLGSKSSYVVLGSSAGKKKKKEAVVEDWEEEEELEEARERLSGEIERDLKE</sequence>
<protein>
    <recommendedName>
        <fullName evidence="11">R3H domain-containing protein</fullName>
    </recommendedName>
</protein>
<evidence type="ECO:0000256" key="9">
    <source>
        <dbReference type="ARBA" id="ARBA00023242"/>
    </source>
</evidence>
<proteinExistence type="inferred from homology"/>
<evidence type="ECO:0000256" key="5">
    <source>
        <dbReference type="ARBA" id="ARBA00022771"/>
    </source>
</evidence>
<dbReference type="Pfam" id="PF01424">
    <property type="entry name" value="R3H"/>
    <property type="match status" value="1"/>
</dbReference>
<dbReference type="AlphaFoldDB" id="A0A6A6UBN8"/>
<dbReference type="PANTHER" id="PTHR12360">
    <property type="entry name" value="NUCLEAR TRANSCRIPTION FACTOR, X-BOX BINDING 1 NFX1"/>
    <property type="match status" value="1"/>
</dbReference>
<keyword evidence="8" id="KW-0804">Transcription</keyword>
<keyword evidence="3" id="KW-0479">Metal-binding</keyword>
<dbReference type="OrthoDB" id="6512771at2759"/>
<dbReference type="SMART" id="SM00393">
    <property type="entry name" value="R3H"/>
    <property type="match status" value="1"/>
</dbReference>
<dbReference type="PANTHER" id="PTHR12360:SF12">
    <property type="entry name" value="TRANSCRIPTIONAL REPRESSOR NF-X1"/>
    <property type="match status" value="1"/>
</dbReference>
<evidence type="ECO:0000256" key="6">
    <source>
        <dbReference type="ARBA" id="ARBA00022833"/>
    </source>
</evidence>
<dbReference type="InterPro" id="IPR036867">
    <property type="entry name" value="R3H_dom_sf"/>
</dbReference>
<keyword evidence="7" id="KW-0805">Transcription regulation</keyword>
<dbReference type="GO" id="GO:0008270">
    <property type="term" value="F:zinc ion binding"/>
    <property type="evidence" value="ECO:0007669"/>
    <property type="project" value="UniProtKB-KW"/>
</dbReference>
<dbReference type="SUPFAM" id="SSF57850">
    <property type="entry name" value="RING/U-box"/>
    <property type="match status" value="1"/>
</dbReference>
<dbReference type="GO" id="GO:0000122">
    <property type="term" value="P:negative regulation of transcription by RNA polymerase II"/>
    <property type="evidence" value="ECO:0007669"/>
    <property type="project" value="TreeGrafter"/>
</dbReference>
<keyword evidence="5" id="KW-0863">Zinc-finger</keyword>
<evidence type="ECO:0000256" key="3">
    <source>
        <dbReference type="ARBA" id="ARBA00022723"/>
    </source>
</evidence>
<dbReference type="GO" id="GO:0000981">
    <property type="term" value="F:DNA-binding transcription factor activity, RNA polymerase II-specific"/>
    <property type="evidence" value="ECO:0007669"/>
    <property type="project" value="TreeGrafter"/>
</dbReference>
<feature type="domain" description="R3H" evidence="11">
    <location>
        <begin position="891"/>
        <end position="954"/>
    </location>
</feature>
<dbReference type="Pfam" id="PF01422">
    <property type="entry name" value="zf-NF-X1"/>
    <property type="match status" value="6"/>
</dbReference>
<feature type="compositionally biased region" description="Low complexity" evidence="10">
    <location>
        <begin position="10"/>
        <end position="30"/>
    </location>
</feature>
<dbReference type="CDD" id="cd06008">
    <property type="entry name" value="NF-X1-zinc-finger"/>
    <property type="match status" value="6"/>
</dbReference>